<proteinExistence type="predicted"/>
<protein>
    <submittedName>
        <fullName evidence="1">Uncharacterized protein</fullName>
    </submittedName>
</protein>
<name>A0AAD5UQW4_9APHY</name>
<keyword evidence="2" id="KW-1185">Reference proteome</keyword>
<gene>
    <name evidence="1" type="ORF">NLI96_g11984</name>
</gene>
<dbReference type="Proteomes" id="UP001212997">
    <property type="component" value="Unassembled WGS sequence"/>
</dbReference>
<evidence type="ECO:0000313" key="1">
    <source>
        <dbReference type="EMBL" id="KAJ3475211.1"/>
    </source>
</evidence>
<evidence type="ECO:0000313" key="2">
    <source>
        <dbReference type="Proteomes" id="UP001212997"/>
    </source>
</evidence>
<dbReference type="EMBL" id="JANAWD010000896">
    <property type="protein sequence ID" value="KAJ3475211.1"/>
    <property type="molecule type" value="Genomic_DNA"/>
</dbReference>
<reference evidence="1" key="1">
    <citation type="submission" date="2022-07" db="EMBL/GenBank/DDBJ databases">
        <title>Genome Sequence of Physisporinus lineatus.</title>
        <authorList>
            <person name="Buettner E."/>
        </authorList>
    </citation>
    <scope>NUCLEOTIDE SEQUENCE</scope>
    <source>
        <strain evidence="1">VT162</strain>
    </source>
</reference>
<dbReference type="AlphaFoldDB" id="A0AAD5UQW4"/>
<organism evidence="1 2">
    <name type="scientific">Meripilus lineatus</name>
    <dbReference type="NCBI Taxonomy" id="2056292"/>
    <lineage>
        <taxon>Eukaryota</taxon>
        <taxon>Fungi</taxon>
        <taxon>Dikarya</taxon>
        <taxon>Basidiomycota</taxon>
        <taxon>Agaricomycotina</taxon>
        <taxon>Agaricomycetes</taxon>
        <taxon>Polyporales</taxon>
        <taxon>Meripilaceae</taxon>
        <taxon>Meripilus</taxon>
    </lineage>
</organism>
<comment type="caution">
    <text evidence="1">The sequence shown here is derived from an EMBL/GenBank/DDBJ whole genome shotgun (WGS) entry which is preliminary data.</text>
</comment>
<accession>A0AAD5UQW4</accession>
<sequence length="251" mass="28041">MTNLPQDTITFPTLFPEEDLSLPHDYGLSGNTGNTFEPILPSFEFQRNDVMLPQFYELVERLDTSLHISDDTTSASKTRNGCSSDSQETQVALIPQIPYRTEQVAGVYPPTVLFGPPSISSSGLPLDCVPALNNSQYFPFALVKTSSVIINFTWPAYPWIMYPIEVGVTDDYGHPLSIAELAPRFVNAARQWFEYFETNHKATHPEIGFGHSMIKGRRVGLLLSNLRLNGIVYWGSGQYLATVLRGPETYV</sequence>